<dbReference type="EMBL" id="CAJHIR010000101">
    <property type="protein sequence ID" value="CAD6494924.1"/>
    <property type="molecule type" value="Genomic_DNA"/>
</dbReference>
<comment type="caution">
    <text evidence="1">The sequence shown here is derived from an EMBL/GenBank/DDBJ whole genome shotgun (WGS) entry which is preliminary data.</text>
</comment>
<dbReference type="GO" id="GO:0004553">
    <property type="term" value="F:hydrolase activity, hydrolyzing O-glycosyl compounds"/>
    <property type="evidence" value="ECO:0007669"/>
    <property type="project" value="InterPro"/>
</dbReference>
<evidence type="ECO:0000313" key="2">
    <source>
        <dbReference type="Proteomes" id="UP000612009"/>
    </source>
</evidence>
<protein>
    <recommendedName>
        <fullName evidence="3">Dockerin domain-containing protein</fullName>
    </recommendedName>
</protein>
<dbReference type="GO" id="GO:0000272">
    <property type="term" value="P:polysaccharide catabolic process"/>
    <property type="evidence" value="ECO:0007669"/>
    <property type="project" value="InterPro"/>
</dbReference>
<dbReference type="AlphaFoldDB" id="A0A811TGQ6"/>
<proteinExistence type="predicted"/>
<gene>
    <name evidence="1" type="ORF">LAKADJCE_01002</name>
</gene>
<accession>A0A811TGQ6</accession>
<evidence type="ECO:0008006" key="3">
    <source>
        <dbReference type="Google" id="ProtNLM"/>
    </source>
</evidence>
<dbReference type="Gene3D" id="1.10.1330.10">
    <property type="entry name" value="Dockerin domain"/>
    <property type="match status" value="1"/>
</dbReference>
<organism evidence="1 2">
    <name type="scientific">Candidatus Argoarchaeum ethanivorans</name>
    <dbReference type="NCBI Taxonomy" id="2608793"/>
    <lineage>
        <taxon>Archaea</taxon>
        <taxon>Methanobacteriati</taxon>
        <taxon>Methanobacteriota</taxon>
        <taxon>Stenosarchaea group</taxon>
        <taxon>Methanomicrobia</taxon>
        <taxon>Methanosarcinales</taxon>
        <taxon>Methanosarcinales incertae sedis</taxon>
        <taxon>GOM Arc I cluster</taxon>
        <taxon>Candidatus Argoarchaeum</taxon>
    </lineage>
</organism>
<evidence type="ECO:0000313" key="1">
    <source>
        <dbReference type="EMBL" id="CAD6494924.1"/>
    </source>
</evidence>
<name>A0A811TGQ6_9EURY</name>
<dbReference type="Pfam" id="PF00404">
    <property type="entry name" value="Dockerin_1"/>
    <property type="match status" value="1"/>
</dbReference>
<dbReference type="SUPFAM" id="SSF63446">
    <property type="entry name" value="Type I dockerin domain"/>
    <property type="match status" value="1"/>
</dbReference>
<dbReference type="InterPro" id="IPR036439">
    <property type="entry name" value="Dockerin_dom_sf"/>
</dbReference>
<sequence>MRLPVHLTGAQRSVIIEWSIKNTTLNPGDNAVAQITIKNMGNISHTFYLGFSVYDPDGEYITEKYDAPFTSVYLDKGDVSTEALTWKVPPDAKAGKWDATVAVWDREEGGMLYGEYDQKTKEDAFEILQAIAFRTVIKPCDGEWGVDKNYEVDVYDISRRAGILVGSDVCKLLGGGHKCDVLAFSGTVYFSDTDYDGTLSTEEISKAIGEEADDLLKNKLAEYASWKVHVELVSLYLALKGVGASIASATAVGGSSAVSAFAIPVPIIVFDLDAPYGHMSISEAYLSGNINVDGNILNAVCPVNLTVVDQYGLVVSNNGTNQIPNASVIIIGDAKTFYLPADLIYSVSVDAYDAGTFNFTSITPVNDGILITGFMNVSITENTTATLEVEPNEAIHTMKIDYDGDGKLDEEKSPDVSETITTLRGDLNSDGILDAADAAIALEIAVGSRQFDDAADVSRDGRGTSLDALMILQTAGGAINI</sequence>
<dbReference type="Proteomes" id="UP000612009">
    <property type="component" value="Unassembled WGS sequence"/>
</dbReference>
<reference evidence="1" key="1">
    <citation type="submission" date="2020-10" db="EMBL/GenBank/DDBJ databases">
        <authorList>
            <person name="Hahn C.J."/>
            <person name="Laso-Perez R."/>
            <person name="Vulcano F."/>
            <person name="Vaziourakis K.-M."/>
            <person name="Stokke R."/>
            <person name="Steen I.H."/>
            <person name="Teske A."/>
            <person name="Boetius A."/>
            <person name="Liebeke M."/>
            <person name="Amann R."/>
            <person name="Knittel K."/>
        </authorList>
    </citation>
    <scope>NUCLEOTIDE SEQUENCE</scope>
    <source>
        <strain evidence="1">Gfbio:e3339647-f889-4370-9287-4fb5cb688e4c:AG392J18_GoMArc1</strain>
    </source>
</reference>
<dbReference type="InterPro" id="IPR002105">
    <property type="entry name" value="Dockerin_1_rpt"/>
</dbReference>